<accession>A0A1U6I484</accession>
<dbReference type="Pfam" id="PF13440">
    <property type="entry name" value="Polysacc_synt_3"/>
    <property type="match status" value="1"/>
</dbReference>
<dbReference type="InterPro" id="IPR050833">
    <property type="entry name" value="Poly_Biosynth_Transport"/>
</dbReference>
<reference evidence="9" key="1">
    <citation type="submission" date="2017-02" db="EMBL/GenBank/DDBJ databases">
        <authorList>
            <person name="Varghese N."/>
            <person name="Submissions S."/>
        </authorList>
    </citation>
    <scope>NUCLEOTIDE SEQUENCE [LARGE SCALE GENOMIC DNA]</scope>
    <source>
        <strain evidence="9">SM117</strain>
    </source>
</reference>
<evidence type="ECO:0000313" key="8">
    <source>
        <dbReference type="EMBL" id="SLK02822.1"/>
    </source>
</evidence>
<comment type="subcellular location">
    <subcellularLocation>
        <location evidence="1">Cell membrane</location>
        <topology evidence="1">Multi-pass membrane protein</topology>
    </subcellularLocation>
</comment>
<feature type="transmembrane region" description="Helical" evidence="7">
    <location>
        <begin position="213"/>
        <end position="236"/>
    </location>
</feature>
<dbReference type="AlphaFoldDB" id="A0A1U6I484"/>
<dbReference type="GO" id="GO:0005886">
    <property type="term" value="C:plasma membrane"/>
    <property type="evidence" value="ECO:0007669"/>
    <property type="project" value="UniProtKB-SubCell"/>
</dbReference>
<feature type="transmembrane region" description="Helical" evidence="7">
    <location>
        <begin position="188"/>
        <end position="207"/>
    </location>
</feature>
<keyword evidence="2" id="KW-1003">Cell membrane</keyword>
<evidence type="ECO:0000256" key="3">
    <source>
        <dbReference type="ARBA" id="ARBA00022692"/>
    </source>
</evidence>
<dbReference type="Proteomes" id="UP000190989">
    <property type="component" value="Unassembled WGS sequence"/>
</dbReference>
<feature type="transmembrane region" description="Helical" evidence="7">
    <location>
        <begin position="41"/>
        <end position="62"/>
    </location>
</feature>
<feature type="transmembrane region" description="Helical" evidence="7">
    <location>
        <begin position="340"/>
        <end position="364"/>
    </location>
</feature>
<name>A0A1U6I484_9SPHN</name>
<keyword evidence="9" id="KW-1185">Reference proteome</keyword>
<feature type="transmembrane region" description="Helical" evidence="7">
    <location>
        <begin position="432"/>
        <end position="454"/>
    </location>
</feature>
<keyword evidence="3 7" id="KW-0812">Transmembrane</keyword>
<protein>
    <submittedName>
        <fullName evidence="8">Membrane protein involved in the export of O-antigen and teichoic acid</fullName>
    </submittedName>
</protein>
<feature type="transmembrane region" description="Helical" evidence="7">
    <location>
        <begin position="74"/>
        <end position="98"/>
    </location>
</feature>
<feature type="transmembrane region" description="Helical" evidence="7">
    <location>
        <begin position="119"/>
        <end position="142"/>
    </location>
</feature>
<evidence type="ECO:0000256" key="6">
    <source>
        <dbReference type="SAM" id="MobiDB-lite"/>
    </source>
</evidence>
<proteinExistence type="predicted"/>
<organism evidence="8 9">
    <name type="scientific">Novosphingobium mathurense</name>
    <dbReference type="NCBI Taxonomy" id="428990"/>
    <lineage>
        <taxon>Bacteria</taxon>
        <taxon>Pseudomonadati</taxon>
        <taxon>Pseudomonadota</taxon>
        <taxon>Alphaproteobacteria</taxon>
        <taxon>Sphingomonadales</taxon>
        <taxon>Sphingomonadaceae</taxon>
        <taxon>Novosphingobium</taxon>
    </lineage>
</organism>
<evidence type="ECO:0000256" key="5">
    <source>
        <dbReference type="ARBA" id="ARBA00023136"/>
    </source>
</evidence>
<dbReference type="STRING" id="428990.SAMN06295987_104151"/>
<evidence type="ECO:0000256" key="4">
    <source>
        <dbReference type="ARBA" id="ARBA00022989"/>
    </source>
</evidence>
<feature type="transmembrane region" description="Helical" evidence="7">
    <location>
        <begin position="370"/>
        <end position="390"/>
    </location>
</feature>
<evidence type="ECO:0000256" key="7">
    <source>
        <dbReference type="SAM" id="Phobius"/>
    </source>
</evidence>
<gene>
    <name evidence="8" type="ORF">SAMN06295987_104151</name>
</gene>
<dbReference type="PANTHER" id="PTHR30250">
    <property type="entry name" value="PST FAMILY PREDICTED COLANIC ACID TRANSPORTER"/>
    <property type="match status" value="1"/>
</dbReference>
<feature type="region of interest" description="Disordered" evidence="6">
    <location>
        <begin position="1"/>
        <end position="20"/>
    </location>
</feature>
<feature type="transmembrane region" description="Helical" evidence="7">
    <location>
        <begin position="410"/>
        <end position="426"/>
    </location>
</feature>
<keyword evidence="5 7" id="KW-0472">Membrane</keyword>
<evidence type="ECO:0000313" key="9">
    <source>
        <dbReference type="Proteomes" id="UP000190989"/>
    </source>
</evidence>
<sequence length="460" mass="48086">MGTHLLQMGPASQAETDQFRDSHLPTDVEPHVGRIQRIFKGLGLVVGGKAGAGLISLVYLVLATRFLGPTEYGVLVLVHAYVTTVCGIIEFPSWQAIVRYGAEADREGDNHRLGRLLRFGAGVELAAGALAIVSAMALAQFVGPQLGWPPKAMAFAQVYSFAVLGSIRSTPSGYLQLIGRFDLIGLHNLVQPIVRLGGALIVIAFGWGIKSFLVVWLLAALAEFAVLWAMGLWFAARRLGASLWSPQAGDVALDNPGIWRFLIASNADVTLSELAGRIAPLIIGWIMGPASAGLFAVAQRATVIIAQPAQILGNTSYAELAHIVAAGGGGKPLRQTLAKVVGISLLAALPVVVIVAAFPAAIVGLLAGPAFAAASGLMVVLVAARGIALIGPSCTSAISALGHPARSMSANLFSSLVFLPVLPWLLHRYGLMGAGIQAVGQALLASSLLVYFVWHSSRKL</sequence>
<dbReference type="PANTHER" id="PTHR30250:SF31">
    <property type="entry name" value="INNER MEMBRANE PROTEIN YGHQ"/>
    <property type="match status" value="1"/>
</dbReference>
<dbReference type="EMBL" id="FVZE01000004">
    <property type="protein sequence ID" value="SLK02822.1"/>
    <property type="molecule type" value="Genomic_DNA"/>
</dbReference>
<evidence type="ECO:0000256" key="1">
    <source>
        <dbReference type="ARBA" id="ARBA00004651"/>
    </source>
</evidence>
<keyword evidence="4 7" id="KW-1133">Transmembrane helix</keyword>
<evidence type="ECO:0000256" key="2">
    <source>
        <dbReference type="ARBA" id="ARBA00022475"/>
    </source>
</evidence>